<organism evidence="2 3">
    <name type="scientific">Shewanella vaxholmensis</name>
    <dbReference type="NCBI Taxonomy" id="3063535"/>
    <lineage>
        <taxon>Bacteria</taxon>
        <taxon>Pseudomonadati</taxon>
        <taxon>Pseudomonadota</taxon>
        <taxon>Gammaproteobacteria</taxon>
        <taxon>Alteromonadales</taxon>
        <taxon>Shewanellaceae</taxon>
        <taxon>Shewanella</taxon>
    </lineage>
</organism>
<feature type="domain" description="Peptidase C14 caspase" evidence="1">
    <location>
        <begin position="5"/>
        <end position="216"/>
    </location>
</feature>
<gene>
    <name evidence="2" type="ORF">AAGS29_19920</name>
</gene>
<dbReference type="SUPFAM" id="SSF52129">
    <property type="entry name" value="Caspase-like"/>
    <property type="match status" value="1"/>
</dbReference>
<dbReference type="Pfam" id="PF00656">
    <property type="entry name" value="Peptidase_C14"/>
    <property type="match status" value="1"/>
</dbReference>
<keyword evidence="3" id="KW-1185">Reference proteome</keyword>
<name>A0ABU9UXJ2_9GAMM</name>
<evidence type="ECO:0000259" key="1">
    <source>
        <dbReference type="Pfam" id="PF00656"/>
    </source>
</evidence>
<dbReference type="RefSeq" id="WP_342902471.1">
    <property type="nucleotide sequence ID" value="NZ_JBCHKU010000038.1"/>
</dbReference>
<evidence type="ECO:0000313" key="3">
    <source>
        <dbReference type="Proteomes" id="UP001489333"/>
    </source>
</evidence>
<sequence length="506" mass="57622">MNLGIVLAVSDYGNPQNNLPGCDADGKAISTILKLNDKFNDILVLSENTTSANVKTQLIEFINKHKEQEIEEVVFYYTGHGDFSGKEFYFLLSDYDSSRRKQTTLENAELDNLLKNLGAKVTVKIVDACHSGQAYIKDSDVFDKYLNETKSSFNKCYFMYSSQVEQYSYQDKSLSFFTKSIVDAVKEHSSNLIRYKDVIDFVSDSFELNSHQTPFFVVQADFTEPFCTVSESLRNALSKFTESDDLVEEKEATKFLSIVDRIKADAERYCTKEEAYEQFSKFVEKFSEFSFDGELGQLYTCKVSVNDGSSISPQVIGNWLEASDCNYFAQPEYRDVVKSKRVLRKARSSYATALSTSTFSRLAAGFGANLLDDIDDETKYETVRYTEKEVSGYKITIDQPAELIEILAEPKFPNVSAGKMFIVPLLSKTELRIFYSYVHLTDNGWTGRTIKEKIKWLTKAMPLKNLNYILLSDDVMTGFSQHLLDAVNKIYEIKSKEMAPEKEENP</sequence>
<dbReference type="InterPro" id="IPR052039">
    <property type="entry name" value="Caspase-related_regulators"/>
</dbReference>
<dbReference type="EMBL" id="JBCHKU010000038">
    <property type="protein sequence ID" value="MEM6250865.1"/>
    <property type="molecule type" value="Genomic_DNA"/>
</dbReference>
<dbReference type="InterPro" id="IPR029030">
    <property type="entry name" value="Caspase-like_dom_sf"/>
</dbReference>
<dbReference type="PANTHER" id="PTHR22576">
    <property type="entry name" value="MUCOSA ASSOCIATED LYMPHOID TISSUE LYMPHOMA TRANSLOCATION PROTEIN 1/PARACASPASE"/>
    <property type="match status" value="1"/>
</dbReference>
<protein>
    <submittedName>
        <fullName evidence="2">Caspase family protein</fullName>
    </submittedName>
</protein>
<dbReference type="Gene3D" id="3.40.50.1460">
    <property type="match status" value="1"/>
</dbReference>
<dbReference type="PANTHER" id="PTHR22576:SF37">
    <property type="entry name" value="MUCOSA-ASSOCIATED LYMPHOID TISSUE LYMPHOMA TRANSLOCATION PROTEIN 1"/>
    <property type="match status" value="1"/>
</dbReference>
<comment type="caution">
    <text evidence="2">The sequence shown here is derived from an EMBL/GenBank/DDBJ whole genome shotgun (WGS) entry which is preliminary data.</text>
</comment>
<dbReference type="InterPro" id="IPR011600">
    <property type="entry name" value="Pept_C14_caspase"/>
</dbReference>
<accession>A0ABU9UXJ2</accession>
<evidence type="ECO:0000313" key="2">
    <source>
        <dbReference type="EMBL" id="MEM6250865.1"/>
    </source>
</evidence>
<dbReference type="Proteomes" id="UP001489333">
    <property type="component" value="Unassembled WGS sequence"/>
</dbReference>
<reference evidence="2 3" key="1">
    <citation type="submission" date="2024-04" db="EMBL/GenBank/DDBJ databases">
        <title>Novel Shewanella species isolated from Baltic Sea sediments.</title>
        <authorList>
            <person name="Martin-Rodriguez A.J."/>
            <person name="Fernandez-Juarez V."/>
            <person name="Valeriano V.D."/>
            <person name="Mihindukulasooriya I."/>
            <person name="Ceresnova L."/>
            <person name="Joffre E."/>
            <person name="Jensie-Markopoulos S."/>
            <person name="Moore E.R.B."/>
            <person name="Sjoling A."/>
        </authorList>
    </citation>
    <scope>NUCLEOTIDE SEQUENCE [LARGE SCALE GENOMIC DNA]</scope>
    <source>
        <strain evidence="2 3">VAX-SP0-0CM-1</strain>
    </source>
</reference>
<proteinExistence type="predicted"/>